<evidence type="ECO:0000313" key="3">
    <source>
        <dbReference type="Proteomes" id="UP000662259"/>
    </source>
</evidence>
<keyword evidence="1" id="KW-0812">Transmembrane</keyword>
<dbReference type="EMBL" id="WIEZ01000007">
    <property type="protein sequence ID" value="NKM46140.1"/>
    <property type="molecule type" value="Genomic_DNA"/>
</dbReference>
<feature type="transmembrane region" description="Helical" evidence="1">
    <location>
        <begin position="157"/>
        <end position="179"/>
    </location>
</feature>
<feature type="transmembrane region" description="Helical" evidence="1">
    <location>
        <begin position="80"/>
        <end position="105"/>
    </location>
</feature>
<dbReference type="RefSeq" id="WP_131719860.1">
    <property type="nucleotide sequence ID" value="NZ_SJMY01000016.1"/>
</dbReference>
<feature type="transmembrane region" description="Helical" evidence="1">
    <location>
        <begin position="191"/>
        <end position="211"/>
    </location>
</feature>
<accession>A0A8I2KIZ6</accession>
<reference evidence="2" key="1">
    <citation type="submission" date="2019-10" db="EMBL/GenBank/DDBJ databases">
        <title>Rhizobium leguminosarum symbiovar viciae collection.</title>
        <authorList>
            <person name="Boivin S."/>
            <person name="Lepetit M."/>
        </authorList>
    </citation>
    <scope>NUCLEOTIDE SEQUENCE</scope>
    <source>
        <strain evidence="2">L143</strain>
    </source>
</reference>
<keyword evidence="1" id="KW-1133">Transmembrane helix</keyword>
<organism evidence="2 3">
    <name type="scientific">Rhizobium leguminosarum bv. viciae</name>
    <dbReference type="NCBI Taxonomy" id="387"/>
    <lineage>
        <taxon>Bacteria</taxon>
        <taxon>Pseudomonadati</taxon>
        <taxon>Pseudomonadota</taxon>
        <taxon>Alphaproteobacteria</taxon>
        <taxon>Hyphomicrobiales</taxon>
        <taxon>Rhizobiaceae</taxon>
        <taxon>Rhizobium/Agrobacterium group</taxon>
        <taxon>Rhizobium</taxon>
    </lineage>
</organism>
<evidence type="ECO:0000313" key="2">
    <source>
        <dbReference type="EMBL" id="NKM46140.1"/>
    </source>
</evidence>
<protein>
    <recommendedName>
        <fullName evidence="4">Transmembrane protein</fullName>
    </recommendedName>
</protein>
<name>A0A8I2KIZ6_RHILV</name>
<comment type="caution">
    <text evidence="2">The sequence shown here is derived from an EMBL/GenBank/DDBJ whole genome shotgun (WGS) entry which is preliminary data.</text>
</comment>
<dbReference type="Proteomes" id="UP000662259">
    <property type="component" value="Unassembled WGS sequence"/>
</dbReference>
<dbReference type="AlphaFoldDB" id="A0A8I2KIZ6"/>
<feature type="transmembrane region" description="Helical" evidence="1">
    <location>
        <begin position="117"/>
        <end position="137"/>
    </location>
</feature>
<feature type="transmembrane region" description="Helical" evidence="1">
    <location>
        <begin position="6"/>
        <end position="23"/>
    </location>
</feature>
<proteinExistence type="predicted"/>
<evidence type="ECO:0008006" key="4">
    <source>
        <dbReference type="Google" id="ProtNLM"/>
    </source>
</evidence>
<gene>
    <name evidence="2" type="ORF">GFL91_14325</name>
</gene>
<keyword evidence="1" id="KW-0472">Membrane</keyword>
<sequence>MDPLSLVVAFLLSLVVPVIVIAIRQTVKLHRGEIIQDLAAVFHSAKEPESERLIPSFEFVKFKYFVPTGLERGQRQDFQVWAWGVAVFPFFLVVSSTSYICIEFFQYPPFADALFGTHAPVALCMIAVSAAFCGGYLNSIRALTQSIQNFDLSPSLIVALATQIFSAVVLAAIFAYAVHAIYGTSGLPKGVGVPQVVAVLAFAIGFFPDAAQRTLVGRSKLKNFKRENLSVYKYTLATPVELIDGIDTEIRNRLSDFHIETTQNLATANPLMLFVETPFGVYQIMDWVAQAQLCASVGAEAMTSMWKLGVRTLFDLERAALDERCRHPELLQSIGRHLLGHKDDKSDFSPEAITANIQMRLDDPHVHRLRQIYMQVGERIGERHWRFLTRDDGISPRSYDATGIVFQTPNRIRLADSGIDIRPNDYLAVVGGKNNGKLLKVGGVDRTLVTVDKDVIDEDVGPDAGSVRLFRINP</sequence>
<evidence type="ECO:0000256" key="1">
    <source>
        <dbReference type="SAM" id="Phobius"/>
    </source>
</evidence>